<comment type="caution">
    <text evidence="1">The sequence shown here is derived from an EMBL/GenBank/DDBJ whole genome shotgun (WGS) entry which is preliminary data.</text>
</comment>
<protein>
    <submittedName>
        <fullName evidence="1">Uncharacterized protein</fullName>
    </submittedName>
</protein>
<gene>
    <name evidence="1" type="ORF">DXA53_11295</name>
</gene>
<dbReference type="EMBL" id="QSCO01000015">
    <property type="protein sequence ID" value="RGY05874.1"/>
    <property type="molecule type" value="Genomic_DNA"/>
</dbReference>
<evidence type="ECO:0000313" key="2">
    <source>
        <dbReference type="Proteomes" id="UP000284434"/>
    </source>
</evidence>
<evidence type="ECO:0000313" key="1">
    <source>
        <dbReference type="EMBL" id="RGY05874.1"/>
    </source>
</evidence>
<dbReference type="AlphaFoldDB" id="A0A413IAR7"/>
<accession>A0A413IAR7</accession>
<organism evidence="1 2">
    <name type="scientific">Odoribacter splanchnicus</name>
    <dbReference type="NCBI Taxonomy" id="28118"/>
    <lineage>
        <taxon>Bacteria</taxon>
        <taxon>Pseudomonadati</taxon>
        <taxon>Bacteroidota</taxon>
        <taxon>Bacteroidia</taxon>
        <taxon>Bacteroidales</taxon>
        <taxon>Odoribacteraceae</taxon>
        <taxon>Odoribacter</taxon>
    </lineage>
</organism>
<name>A0A413IAR7_9BACT</name>
<proteinExistence type="predicted"/>
<dbReference type="Proteomes" id="UP000284434">
    <property type="component" value="Unassembled WGS sequence"/>
</dbReference>
<sequence>MRNTILPENKPNSPVSYGCKFPLVFSLPVSSNVRCRVLYRRTIGAGTSVRLGFPNARPVVSDERSEEFRRAVKESLNGPFQANRSDGIKPGIGIERKKIKPTIF</sequence>
<reference evidence="1 2" key="1">
    <citation type="submission" date="2018-08" db="EMBL/GenBank/DDBJ databases">
        <title>A genome reference for cultivated species of the human gut microbiota.</title>
        <authorList>
            <person name="Zou Y."/>
            <person name="Xue W."/>
            <person name="Luo G."/>
        </authorList>
    </citation>
    <scope>NUCLEOTIDE SEQUENCE [LARGE SCALE GENOMIC DNA]</scope>
    <source>
        <strain evidence="1 2">OF03-11</strain>
    </source>
</reference>